<accession>X0W600</accession>
<comment type="caution">
    <text evidence="1">The sequence shown here is derived from an EMBL/GenBank/DDBJ whole genome shotgun (WGS) entry which is preliminary data.</text>
</comment>
<proteinExistence type="predicted"/>
<feature type="non-terminal residue" evidence="1">
    <location>
        <position position="1"/>
    </location>
</feature>
<sequence length="64" mass="7592">TSCPLCHFNLDERQRDMQRDMKEGFEEMPILYFTQVLAIALGLGEEVCNFDIHFVDPRPLFREE</sequence>
<organism evidence="1">
    <name type="scientific">marine sediment metagenome</name>
    <dbReference type="NCBI Taxonomy" id="412755"/>
    <lineage>
        <taxon>unclassified sequences</taxon>
        <taxon>metagenomes</taxon>
        <taxon>ecological metagenomes</taxon>
    </lineage>
</organism>
<reference evidence="1" key="1">
    <citation type="journal article" date="2014" name="Front. Microbiol.">
        <title>High frequency of phylogenetically diverse reductive dehalogenase-homologous genes in deep subseafloor sedimentary metagenomes.</title>
        <authorList>
            <person name="Kawai M."/>
            <person name="Futagami T."/>
            <person name="Toyoda A."/>
            <person name="Takaki Y."/>
            <person name="Nishi S."/>
            <person name="Hori S."/>
            <person name="Arai W."/>
            <person name="Tsubouchi T."/>
            <person name="Morono Y."/>
            <person name="Uchiyama I."/>
            <person name="Ito T."/>
            <person name="Fujiyama A."/>
            <person name="Inagaki F."/>
            <person name="Takami H."/>
        </authorList>
    </citation>
    <scope>NUCLEOTIDE SEQUENCE</scope>
    <source>
        <strain evidence="1">Expedition CK06-06</strain>
    </source>
</reference>
<dbReference type="EMBL" id="BARS01038099">
    <property type="protein sequence ID" value="GAG18732.1"/>
    <property type="molecule type" value="Genomic_DNA"/>
</dbReference>
<evidence type="ECO:0000313" key="1">
    <source>
        <dbReference type="EMBL" id="GAG18732.1"/>
    </source>
</evidence>
<dbReference type="AlphaFoldDB" id="X0W600"/>
<protein>
    <recommendedName>
        <fullName evidence="2">Cysteine-rich domain-containing protein</fullName>
    </recommendedName>
</protein>
<name>X0W600_9ZZZZ</name>
<gene>
    <name evidence="1" type="ORF">S01H1_58326</name>
</gene>
<evidence type="ECO:0008006" key="2">
    <source>
        <dbReference type="Google" id="ProtNLM"/>
    </source>
</evidence>